<evidence type="ECO:0000313" key="2">
    <source>
        <dbReference type="Proteomes" id="UP000198785"/>
    </source>
</evidence>
<dbReference type="STRING" id="683125.SAMN05660206_10783"/>
<evidence type="ECO:0000313" key="1">
    <source>
        <dbReference type="EMBL" id="SFS93375.1"/>
    </source>
</evidence>
<sequence>MKKSIILFIAATGIAVSLYLFPSLYGNVIMKDNNQPADGLSKLWIGKRDLRPVKPLDSEITIVKIIGNSHDLFLNVGQADSSTLNSREVNRYRYYIHQDTLFIEMKGNGNLFVETKDKIKEFIIQNTNLRVVCQGEYPALKIALDQQTRANITSSEAFKGAFVTIDSLDIKAADESVINLAAIKAHQIKAQIDNAEMNYDSSLHVDTMVVALNGRSTVKSSNHTEEQKVKNLTISGNQQYFKKEFAGKGVQIITKP</sequence>
<dbReference type="RefSeq" id="WP_093365908.1">
    <property type="nucleotide sequence ID" value="NZ_FOZZ01000007.1"/>
</dbReference>
<name>A0A1I6TW46_9SPHI</name>
<accession>A0A1I6TW46</accession>
<protein>
    <submittedName>
        <fullName evidence="1">Uncharacterized protein</fullName>
    </submittedName>
</protein>
<organism evidence="1 2">
    <name type="scientific">Sphingobacterium wenxiniae</name>
    <dbReference type="NCBI Taxonomy" id="683125"/>
    <lineage>
        <taxon>Bacteria</taxon>
        <taxon>Pseudomonadati</taxon>
        <taxon>Bacteroidota</taxon>
        <taxon>Sphingobacteriia</taxon>
        <taxon>Sphingobacteriales</taxon>
        <taxon>Sphingobacteriaceae</taxon>
        <taxon>Sphingobacterium</taxon>
    </lineage>
</organism>
<dbReference type="EMBL" id="FOZZ01000007">
    <property type="protein sequence ID" value="SFS93375.1"/>
    <property type="molecule type" value="Genomic_DNA"/>
</dbReference>
<dbReference type="AlphaFoldDB" id="A0A1I6TW46"/>
<proteinExistence type="predicted"/>
<keyword evidence="2" id="KW-1185">Reference proteome</keyword>
<dbReference type="Proteomes" id="UP000198785">
    <property type="component" value="Unassembled WGS sequence"/>
</dbReference>
<dbReference type="OrthoDB" id="710627at2"/>
<reference evidence="1 2" key="1">
    <citation type="submission" date="2016-10" db="EMBL/GenBank/DDBJ databases">
        <authorList>
            <person name="de Groot N.N."/>
        </authorList>
    </citation>
    <scope>NUCLEOTIDE SEQUENCE [LARGE SCALE GENOMIC DNA]</scope>
    <source>
        <strain evidence="1 2">DSM 22789</strain>
    </source>
</reference>
<gene>
    <name evidence="1" type="ORF">SAMN05660206_10783</name>
</gene>